<comment type="caution">
    <text evidence="2">The sequence shown here is derived from an EMBL/GenBank/DDBJ whole genome shotgun (WGS) entry which is preliminary data.</text>
</comment>
<feature type="compositionally biased region" description="Polar residues" evidence="1">
    <location>
        <begin position="1"/>
        <end position="11"/>
    </location>
</feature>
<reference evidence="2 3" key="1">
    <citation type="submission" date="2021-04" db="EMBL/GenBank/DDBJ databases">
        <title>Mariniflexile gromovii gen. nov., sp. nov., a gliding bacterium isolated from the sea urchin Strongylocentrotus intermedius.</title>
        <authorList>
            <person name="Ko S."/>
            <person name="Le V."/>
            <person name="Ahn C.-Y."/>
            <person name="Oh H.-M."/>
        </authorList>
    </citation>
    <scope>NUCLEOTIDE SEQUENCE [LARGE SCALE GENOMIC DNA]</scope>
    <source>
        <strain evidence="2 3">KCTC 12570</strain>
    </source>
</reference>
<evidence type="ECO:0000313" key="2">
    <source>
        <dbReference type="EMBL" id="MBP0905836.1"/>
    </source>
</evidence>
<name>A0ABS4BZ37_9FLAO</name>
<protein>
    <submittedName>
        <fullName evidence="2">Uncharacterized protein</fullName>
    </submittedName>
</protein>
<keyword evidence="3" id="KW-1185">Reference proteome</keyword>
<feature type="non-terminal residue" evidence="2">
    <location>
        <position position="1"/>
    </location>
</feature>
<dbReference type="RefSeq" id="WP_209657178.1">
    <property type="nucleotide sequence ID" value="NZ_JAGJCB010000038.1"/>
</dbReference>
<organism evidence="2 3">
    <name type="scientific">Mariniflexile gromovii</name>
    <dbReference type="NCBI Taxonomy" id="362523"/>
    <lineage>
        <taxon>Bacteria</taxon>
        <taxon>Pseudomonadati</taxon>
        <taxon>Bacteroidota</taxon>
        <taxon>Flavobacteriia</taxon>
        <taxon>Flavobacteriales</taxon>
        <taxon>Flavobacteriaceae</taxon>
        <taxon>Mariniflexile</taxon>
    </lineage>
</organism>
<accession>A0ABS4BZ37</accession>
<feature type="region of interest" description="Disordered" evidence="1">
    <location>
        <begin position="1"/>
        <end position="60"/>
    </location>
</feature>
<dbReference type="EMBL" id="JAGJCB010000038">
    <property type="protein sequence ID" value="MBP0905836.1"/>
    <property type="molecule type" value="Genomic_DNA"/>
</dbReference>
<evidence type="ECO:0000256" key="1">
    <source>
        <dbReference type="SAM" id="MobiDB-lite"/>
    </source>
</evidence>
<feature type="compositionally biased region" description="Basic residues" evidence="1">
    <location>
        <begin position="28"/>
        <end position="43"/>
    </location>
</feature>
<evidence type="ECO:0000313" key="3">
    <source>
        <dbReference type="Proteomes" id="UP000670776"/>
    </source>
</evidence>
<sequence>QTPTKTPSATHGSPPRQKTFVRNLLKTTQKKKKAQKKQKKPKKSIAEQEKGSMFAAAKNGSSRRGETFIDRLGIFGLGALKRAPKKNSKKISKNYCGIKKRVVGLQPLKTADVVGGKVLKIGFGF</sequence>
<dbReference type="Proteomes" id="UP000670776">
    <property type="component" value="Unassembled WGS sequence"/>
</dbReference>
<gene>
    <name evidence="2" type="ORF">J8H85_18610</name>
</gene>
<proteinExistence type="predicted"/>